<name>I6X8F2_CORCX</name>
<feature type="binding site" description="axial binding residue" evidence="18">
    <location>
        <position position="84"/>
    </location>
    <ligand>
        <name>heme b</name>
        <dbReference type="ChEBI" id="CHEBI:60344"/>
        <label>b562</label>
    </ligand>
    <ligandPart>
        <name>Fe</name>
        <dbReference type="ChEBI" id="CHEBI:18248"/>
    </ligandPart>
</feature>
<feature type="transmembrane region" description="Helical" evidence="19">
    <location>
        <begin position="347"/>
        <end position="370"/>
    </location>
</feature>
<dbReference type="PROSITE" id="PS51002">
    <property type="entry name" value="CYTB_NTER"/>
    <property type="match status" value="1"/>
</dbReference>
<feature type="transmembrane region" description="Helical" evidence="19">
    <location>
        <begin position="289"/>
        <end position="309"/>
    </location>
</feature>
<dbReference type="AlphaFoldDB" id="I6X8F2"/>
<evidence type="ECO:0000256" key="15">
    <source>
        <dbReference type="ARBA" id="ARBA00023136"/>
    </source>
</evidence>
<keyword evidence="8 18" id="KW-0479">Metal-binding</keyword>
<dbReference type="Pfam" id="PF00032">
    <property type="entry name" value="Cytochrom_B_C"/>
    <property type="match status" value="1"/>
</dbReference>
<dbReference type="PANTHER" id="PTHR19271">
    <property type="entry name" value="CYTOCHROME B"/>
    <property type="match status" value="1"/>
</dbReference>
<feature type="transmembrane region" description="Helical" evidence="19">
    <location>
        <begin position="78"/>
        <end position="99"/>
    </location>
</feature>
<comment type="cofactor">
    <cofactor evidence="19">
        <name>heme b</name>
        <dbReference type="ChEBI" id="CHEBI:60344"/>
    </cofactor>
    <text evidence="19">Binds 2 heme groups non-covalently.</text>
</comment>
<evidence type="ECO:0000256" key="1">
    <source>
        <dbReference type="ARBA" id="ARBA00002566"/>
    </source>
</evidence>
<dbReference type="GeneID" id="32947599"/>
<keyword evidence="15 19" id="KW-0472">Membrane</keyword>
<evidence type="ECO:0000256" key="10">
    <source>
        <dbReference type="ARBA" id="ARBA00022982"/>
    </source>
</evidence>
<feature type="binding site" description="axial binding residue" evidence="18">
    <location>
        <position position="98"/>
    </location>
    <ligand>
        <name>heme b</name>
        <dbReference type="ChEBI" id="CHEBI:60344"/>
        <label>b566</label>
    </ligand>
    <ligandPart>
        <name>Fe</name>
        <dbReference type="ChEBI" id="CHEBI:18248"/>
    </ligandPart>
</feature>
<feature type="binding site" description="axial binding residue" evidence="18">
    <location>
        <position position="183"/>
    </location>
    <ligand>
        <name>heme b</name>
        <dbReference type="ChEBI" id="CHEBI:60344"/>
        <label>b562</label>
    </ligand>
    <ligandPart>
        <name>Fe</name>
        <dbReference type="ChEBI" id="CHEBI:18248"/>
    </ligandPart>
</feature>
<comment type="cofactor">
    <cofactor evidence="18">
        <name>heme</name>
        <dbReference type="ChEBI" id="CHEBI:30413"/>
    </cofactor>
    <text evidence="18">Binds 2 heme groups non-covalently.</text>
</comment>
<keyword evidence="10 19" id="KW-0249">Electron transport</keyword>
<feature type="domain" description="Cytochrome b/b6 C-terminal region profile" evidence="21">
    <location>
        <begin position="211"/>
        <end position="380"/>
    </location>
</feature>
<geneLocation type="mitochondrion" evidence="22"/>
<comment type="subcellular location">
    <subcellularLocation>
        <location evidence="2">Mitochondrion inner membrane</location>
        <topology evidence="2">Multi-pass membrane protein</topology>
    </subcellularLocation>
</comment>
<dbReference type="GO" id="GO:0005743">
    <property type="term" value="C:mitochondrial inner membrane"/>
    <property type="evidence" value="ECO:0007669"/>
    <property type="project" value="UniProtKB-SubCell"/>
</dbReference>
<dbReference type="FunFam" id="1.20.810.10:FF:000002">
    <property type="entry name" value="Cytochrome b"/>
    <property type="match status" value="1"/>
</dbReference>
<protein>
    <recommendedName>
        <fullName evidence="3 19">Cytochrome b</fullName>
    </recommendedName>
</protein>
<evidence type="ECO:0000256" key="17">
    <source>
        <dbReference type="PIRSR" id="PIRSR038885-1"/>
    </source>
</evidence>
<feature type="transmembrane region" description="Helical" evidence="19">
    <location>
        <begin position="141"/>
        <end position="159"/>
    </location>
</feature>
<keyword evidence="4 19" id="KW-0813">Transport</keyword>
<evidence type="ECO:0000256" key="6">
    <source>
        <dbReference type="ARBA" id="ARBA00022660"/>
    </source>
</evidence>
<reference evidence="24" key="3">
    <citation type="submission" date="2016-05" db="EMBL/GenBank/DDBJ databases">
        <title>Sequencing of the complete mitochondrial genome of the common raven (Corvus corax) confirms mitogenome-wide divergence and a paraphyletic relationship with the Chihuahuan raven.</title>
        <authorList>
            <person name="Johnsen A."/>
            <person name="Kearns A."/>
            <person name="Omland K."/>
            <person name="Anmarkrud J.A."/>
        </authorList>
    </citation>
    <scope>NUCLEOTIDE SEQUENCE</scope>
    <source>
        <strain evidence="25">70151</strain>
        <strain evidence="24">70173</strain>
    </source>
</reference>
<dbReference type="GO" id="GO:0046872">
    <property type="term" value="F:metal ion binding"/>
    <property type="evidence" value="ECO:0007669"/>
    <property type="project" value="UniProtKB-UniRule"/>
</dbReference>
<accession>I6X8F2</accession>
<comment type="similarity">
    <text evidence="16 19">Belongs to the cytochrome b family.</text>
</comment>
<dbReference type="InterPro" id="IPR016174">
    <property type="entry name" value="Di-haem_cyt_TM"/>
</dbReference>
<dbReference type="Gene3D" id="1.20.810.10">
    <property type="entry name" value="Cytochrome Bc1 Complex, Chain C"/>
    <property type="match status" value="1"/>
</dbReference>
<evidence type="ECO:0000256" key="19">
    <source>
        <dbReference type="RuleBase" id="RU362117"/>
    </source>
</evidence>
<organism evidence="22">
    <name type="scientific">Corvus corax</name>
    <name type="common">Common raven</name>
    <dbReference type="NCBI Taxonomy" id="56781"/>
    <lineage>
        <taxon>Eukaryota</taxon>
        <taxon>Metazoa</taxon>
        <taxon>Chordata</taxon>
        <taxon>Craniata</taxon>
        <taxon>Vertebrata</taxon>
        <taxon>Euteleostomi</taxon>
        <taxon>Archelosauria</taxon>
        <taxon>Archosauria</taxon>
        <taxon>Dinosauria</taxon>
        <taxon>Saurischia</taxon>
        <taxon>Theropoda</taxon>
        <taxon>Coelurosauria</taxon>
        <taxon>Aves</taxon>
        <taxon>Neognathae</taxon>
        <taxon>Neoaves</taxon>
        <taxon>Telluraves</taxon>
        <taxon>Australaves</taxon>
        <taxon>Passeriformes</taxon>
        <taxon>Corvoidea</taxon>
        <taxon>Corvidae</taxon>
        <taxon>Corvus</taxon>
    </lineage>
</organism>
<evidence type="ECO:0000259" key="21">
    <source>
        <dbReference type="PROSITE" id="PS51003"/>
    </source>
</evidence>
<evidence type="ECO:0000259" key="20">
    <source>
        <dbReference type="PROSITE" id="PS51002"/>
    </source>
</evidence>
<evidence type="ECO:0000256" key="12">
    <source>
        <dbReference type="ARBA" id="ARBA00023004"/>
    </source>
</evidence>
<dbReference type="CDD" id="cd00290">
    <property type="entry name" value="cytochrome_b_C"/>
    <property type="match status" value="1"/>
</dbReference>
<feature type="transmembrane region" description="Helical" evidence="19">
    <location>
        <begin position="230"/>
        <end position="251"/>
    </location>
</feature>
<keyword evidence="22" id="KW-0560">Oxidoreductase</keyword>
<evidence type="ECO:0000256" key="18">
    <source>
        <dbReference type="PIRSR" id="PIRSR038885-2"/>
    </source>
</evidence>
<keyword evidence="6 19" id="KW-0679">Respiratory chain</keyword>
<evidence type="ECO:0000256" key="11">
    <source>
        <dbReference type="ARBA" id="ARBA00022989"/>
    </source>
</evidence>
<dbReference type="CDD" id="cd00284">
    <property type="entry name" value="Cytochrome_b_N"/>
    <property type="match status" value="1"/>
</dbReference>
<evidence type="ECO:0000256" key="7">
    <source>
        <dbReference type="ARBA" id="ARBA00022692"/>
    </source>
</evidence>
<dbReference type="InterPro" id="IPR005797">
    <property type="entry name" value="Cyt_b/b6_N"/>
</dbReference>
<dbReference type="InterPro" id="IPR036150">
    <property type="entry name" value="Cyt_b/b6_C_sf"/>
</dbReference>
<evidence type="ECO:0000256" key="13">
    <source>
        <dbReference type="ARBA" id="ARBA00023075"/>
    </source>
</evidence>
<keyword evidence="9" id="KW-0999">Mitochondrion inner membrane</keyword>
<evidence type="ECO:0000313" key="25">
    <source>
        <dbReference type="EMBL" id="API67994.1"/>
    </source>
</evidence>
<dbReference type="EMBL" id="JQ994492">
    <property type="protein sequence ID" value="AFN40438.1"/>
    <property type="molecule type" value="Genomic_DNA"/>
</dbReference>
<evidence type="ECO:0000256" key="16">
    <source>
        <dbReference type="ARBA" id="ARBA00061233"/>
    </source>
</evidence>
<comment type="function">
    <text evidence="1 19">Component of the ubiquinol-cytochrome c reductase complex (complex III or cytochrome b-c1 complex) that is part of the mitochondrial respiratory chain. The b-c1 complex mediates electron transfer from ubiquinol to cytochrome c. Contributes to the generation of a proton gradient across the mitochondrial membrane that is then used for ATP synthesis.</text>
</comment>
<dbReference type="GO" id="GO:0006122">
    <property type="term" value="P:mitochondrial electron transport, ubiquinol to cytochrome c"/>
    <property type="evidence" value="ECO:0007669"/>
    <property type="project" value="TreeGrafter"/>
</dbReference>
<dbReference type="InterPro" id="IPR005798">
    <property type="entry name" value="Cyt_b/b6_C"/>
</dbReference>
<evidence type="ECO:0000256" key="4">
    <source>
        <dbReference type="ARBA" id="ARBA00022448"/>
    </source>
</evidence>
<dbReference type="InterPro" id="IPR048259">
    <property type="entry name" value="Cytochrome_b_N_euk/bac"/>
</dbReference>
<dbReference type="InterPro" id="IPR030689">
    <property type="entry name" value="Cytochrome_b"/>
</dbReference>
<evidence type="ECO:0000256" key="2">
    <source>
        <dbReference type="ARBA" id="ARBA00004448"/>
    </source>
</evidence>
<feature type="transmembrane region" description="Helical" evidence="19">
    <location>
        <begin position="31"/>
        <end position="57"/>
    </location>
</feature>
<dbReference type="PIRSF" id="PIRSF038885">
    <property type="entry name" value="COB"/>
    <property type="match status" value="1"/>
</dbReference>
<keyword evidence="11 19" id="KW-1133">Transmembrane helix</keyword>
<dbReference type="SUPFAM" id="SSF81648">
    <property type="entry name" value="a domain/subunit of cytochrome bc1 complex (Ubiquinol-cytochrome c reductase)"/>
    <property type="match status" value="1"/>
</dbReference>
<evidence type="ECO:0000256" key="8">
    <source>
        <dbReference type="ARBA" id="ARBA00022723"/>
    </source>
</evidence>
<evidence type="ECO:0000256" key="14">
    <source>
        <dbReference type="ARBA" id="ARBA00023128"/>
    </source>
</evidence>
<dbReference type="PROSITE" id="PS51003">
    <property type="entry name" value="CYTB_CTER"/>
    <property type="match status" value="1"/>
</dbReference>
<dbReference type="GO" id="GO:0008121">
    <property type="term" value="F:quinol-cytochrome-c reductase activity"/>
    <property type="evidence" value="ECO:0007669"/>
    <property type="project" value="InterPro"/>
</dbReference>
<dbReference type="InterPro" id="IPR027387">
    <property type="entry name" value="Cytb/b6-like_sf"/>
</dbReference>
<keyword evidence="12 18" id="KW-0408">Iron</keyword>
<keyword evidence="13" id="KW-0830">Ubiquinone</keyword>
<keyword evidence="5 18" id="KW-0349">Heme</keyword>
<dbReference type="SUPFAM" id="SSF81342">
    <property type="entry name" value="Transmembrane di-heme cytochromes"/>
    <property type="match status" value="1"/>
</dbReference>
<feature type="transmembrane region" description="Helical" evidence="19">
    <location>
        <begin position="321"/>
        <end position="341"/>
    </location>
</feature>
<feature type="binding site" description="axial binding residue" evidence="18">
    <location>
        <position position="197"/>
    </location>
    <ligand>
        <name>heme b</name>
        <dbReference type="ChEBI" id="CHEBI:60344"/>
        <label>b566</label>
    </ligand>
    <ligandPart>
        <name>Fe</name>
        <dbReference type="ChEBI" id="CHEBI:18248"/>
    </ligandPart>
</feature>
<dbReference type="GO" id="GO:0045275">
    <property type="term" value="C:respiratory chain complex III"/>
    <property type="evidence" value="ECO:0007669"/>
    <property type="project" value="InterPro"/>
</dbReference>
<evidence type="ECO:0000256" key="9">
    <source>
        <dbReference type="ARBA" id="ARBA00022792"/>
    </source>
</evidence>
<evidence type="ECO:0000256" key="5">
    <source>
        <dbReference type="ARBA" id="ARBA00022617"/>
    </source>
</evidence>
<evidence type="ECO:0000256" key="3">
    <source>
        <dbReference type="ARBA" id="ARBA00013531"/>
    </source>
</evidence>
<dbReference type="EMBL" id="JQ864490">
    <property type="protein sequence ID" value="AFN70661.1"/>
    <property type="molecule type" value="Genomic_DNA"/>
</dbReference>
<reference evidence="23" key="1">
    <citation type="journal article" date="2012" name="Evolution">
        <title>Ecological limits on diversification of the himalayan core corvoidea.</title>
        <authorList>
            <person name="Kennedy J.D."/>
            <person name="Weir J.T."/>
            <person name="Hooper D.M."/>
            <person name="Tietze D.T."/>
            <person name="Martens J."/>
            <person name="Price T.D."/>
        </authorList>
    </citation>
    <scope>NUCLEOTIDE SEQUENCE</scope>
</reference>
<feature type="domain" description="Cytochrome b/b6 N-terminal region profile" evidence="20">
    <location>
        <begin position="1"/>
        <end position="210"/>
    </location>
</feature>
<feature type="binding site" evidence="17">
    <location>
        <position position="202"/>
    </location>
    <ligand>
        <name>a ubiquinone</name>
        <dbReference type="ChEBI" id="CHEBI:16389"/>
    </ligand>
</feature>
<feature type="transmembrane region" description="Helical" evidence="19">
    <location>
        <begin position="114"/>
        <end position="134"/>
    </location>
</feature>
<dbReference type="EMBL" id="KX245146">
    <property type="protein sequence ID" value="API67994.1"/>
    <property type="molecule type" value="Genomic_DNA"/>
</dbReference>
<keyword evidence="7 19" id="KW-0812">Transmembrane</keyword>
<dbReference type="PANTHER" id="PTHR19271:SF16">
    <property type="entry name" value="CYTOCHROME B"/>
    <property type="match status" value="1"/>
</dbReference>
<reference evidence="22" key="2">
    <citation type="submission" date="2012-04" db="EMBL/GenBank/DDBJ databases">
        <title>The First Successful Nesting Record for Common Ravens (Corvus corax) in Kansas.</title>
        <authorList>
            <person name="Cable T.T."/>
            <person name="Wiggins D."/>
            <person name="Andersen M.J."/>
        </authorList>
    </citation>
    <scope>NUCLEOTIDE SEQUENCE</scope>
    <source>
        <tissue evidence="22">Feather</tissue>
    </source>
</reference>
<dbReference type="GO" id="GO:0016491">
    <property type="term" value="F:oxidoreductase activity"/>
    <property type="evidence" value="ECO:0007669"/>
    <property type="project" value="UniProtKB-UniRule"/>
</dbReference>
<feature type="transmembrane region" description="Helical" evidence="19">
    <location>
        <begin position="179"/>
        <end position="201"/>
    </location>
</feature>
<dbReference type="RefSeq" id="YP_009373291.1">
    <property type="nucleotide sequence ID" value="NC_034838.1"/>
</dbReference>
<keyword evidence="14 19" id="KW-0496">Mitochondrion</keyword>
<dbReference type="EMBL" id="KX245133">
    <property type="protein sequence ID" value="API67826.1"/>
    <property type="molecule type" value="Genomic_DNA"/>
</dbReference>
<dbReference type="InterPro" id="IPR048260">
    <property type="entry name" value="Cytochrome_b_C_euk/bac"/>
</dbReference>
<evidence type="ECO:0000313" key="22">
    <source>
        <dbReference type="EMBL" id="AFN40438.1"/>
    </source>
</evidence>
<evidence type="ECO:0000313" key="23">
    <source>
        <dbReference type="EMBL" id="AFN70661.1"/>
    </source>
</evidence>
<evidence type="ECO:0000313" key="24">
    <source>
        <dbReference type="EMBL" id="API67826.1"/>
    </source>
</evidence>
<dbReference type="EMBL" id="JQ994493">
    <property type="protein sequence ID" value="AFN40439.1"/>
    <property type="molecule type" value="Genomic_DNA"/>
</dbReference>
<dbReference type="Pfam" id="PF00033">
    <property type="entry name" value="Cytochrome_B"/>
    <property type="match status" value="1"/>
</dbReference>
<gene>
    <name evidence="22" type="primary">cytb</name>
    <name evidence="24" type="synonym">cob</name>
</gene>
<sequence>MALNLRKNHPLLKIINNSLIDLPTPSNISAWWNFGSLLGLCLITQIITGLLLAMHYTADTSLAFTSVAHMCRNVQFGWLIRNLHANGASFFFICIYLHIGRGIYYGSYLNKETWNIGVILLLTLMATAFVGYVLPWGQMSFWGATVITNLFSAIPYIGQTLVEWLWGGFSVDNPTLTRFFAFHFLLPFVIAGLTLVHLTFLHETGSNNPLGIPSDCDKIPFHPYYSIKDLLGFALMLIPLITLALFSPNLLGDPENFTPANPLATPPHIKPEWYFLFAYAILRSIPNKLGGVLALAASVLILFLIPLLHVSKQRSMTFRPLSQILFWTLVADLLILTWVGSQPVEHPFIIIGQLASFTYFAIILILFPIASALENKMLKL</sequence>
<proteinExistence type="inferred from homology"/>